<dbReference type="InterPro" id="IPR034718">
    <property type="entry name" value="RlpA"/>
</dbReference>
<evidence type="ECO:0000259" key="6">
    <source>
        <dbReference type="Pfam" id="PF03330"/>
    </source>
</evidence>
<comment type="subcellular location">
    <subcellularLocation>
        <location evidence="3">Cell membrane</location>
        <topology evidence="3">Lipid-anchor</topology>
    </subcellularLocation>
</comment>
<feature type="signal peptide" evidence="5">
    <location>
        <begin position="1"/>
        <end position="24"/>
    </location>
</feature>
<dbReference type="InterPro" id="IPR009009">
    <property type="entry name" value="RlpA-like_DPBB"/>
</dbReference>
<keyword evidence="5" id="KW-0732">Signal</keyword>
<accession>A0ABY5RVU8</accession>
<evidence type="ECO:0000256" key="3">
    <source>
        <dbReference type="HAMAP-Rule" id="MF_02071"/>
    </source>
</evidence>
<dbReference type="Proteomes" id="UP001017257">
    <property type="component" value="Chromosome"/>
</dbReference>
<dbReference type="EMBL" id="CP102845">
    <property type="protein sequence ID" value="UVF20079.1"/>
    <property type="molecule type" value="Genomic_DNA"/>
</dbReference>
<dbReference type="SUPFAM" id="SSF50685">
    <property type="entry name" value="Barwin-like endoglucanases"/>
    <property type="match status" value="1"/>
</dbReference>
<keyword evidence="3" id="KW-0449">Lipoprotein</keyword>
<keyword evidence="1 3" id="KW-0456">Lyase</keyword>
<evidence type="ECO:0000256" key="2">
    <source>
        <dbReference type="ARBA" id="ARBA00023316"/>
    </source>
</evidence>
<dbReference type="NCBIfam" id="TIGR00413">
    <property type="entry name" value="rlpA"/>
    <property type="match status" value="1"/>
</dbReference>
<evidence type="ECO:0000256" key="1">
    <source>
        <dbReference type="ARBA" id="ARBA00023239"/>
    </source>
</evidence>
<name>A0ABY5RVU8_9HYPH</name>
<dbReference type="PANTHER" id="PTHR34183">
    <property type="entry name" value="ENDOLYTIC PEPTIDOGLYCAN TRANSGLYCOSYLASE RLPA"/>
    <property type="match status" value="1"/>
</dbReference>
<dbReference type="EC" id="4.2.2.-" evidence="3"/>
<sequence>MKNILTRASAMMPLLLVAACNTTASNDPSITGSISQANIETGNAFQRGTASWYGPGFHGRKTASGERFNSNDMTAAHRSLPFGTRLKVVNETNGRSVVVRVNDRGPFAHRRIIDLAKGPALALGLTSTGTGYVSLHRLD</sequence>
<proteinExistence type="inferred from homology"/>
<reference evidence="7" key="1">
    <citation type="submission" date="2022-08" db="EMBL/GenBank/DDBJ databases">
        <title>Microvirga terrae sp. nov., isolated from soil.</title>
        <authorList>
            <person name="Kim K.H."/>
            <person name="Seo Y.L."/>
            <person name="Kim J.M."/>
            <person name="Lee J.K."/>
            <person name="Han D.M."/>
            <person name="Jeon C.O."/>
        </authorList>
    </citation>
    <scope>NUCLEOTIDE SEQUENCE</scope>
    <source>
        <strain evidence="7">R24</strain>
    </source>
</reference>
<evidence type="ECO:0000313" key="8">
    <source>
        <dbReference type="Proteomes" id="UP001017257"/>
    </source>
</evidence>
<evidence type="ECO:0000256" key="5">
    <source>
        <dbReference type="SAM" id="SignalP"/>
    </source>
</evidence>
<evidence type="ECO:0000256" key="4">
    <source>
        <dbReference type="RuleBase" id="RU003495"/>
    </source>
</evidence>
<comment type="similarity">
    <text evidence="3 4">Belongs to the RlpA family.</text>
</comment>
<dbReference type="InterPro" id="IPR012997">
    <property type="entry name" value="RplA"/>
</dbReference>
<keyword evidence="3" id="KW-1003">Cell membrane</keyword>
<dbReference type="PROSITE" id="PS51257">
    <property type="entry name" value="PROKAR_LIPOPROTEIN"/>
    <property type="match status" value="1"/>
</dbReference>
<feature type="chain" id="PRO_5047312275" description="Endolytic peptidoglycan transglycosylase RlpA" evidence="5">
    <location>
        <begin position="25"/>
        <end position="139"/>
    </location>
</feature>
<comment type="function">
    <text evidence="3">Lytic transglycosylase with a strong preference for naked glycan strands that lack stem peptides.</text>
</comment>
<keyword evidence="2 3" id="KW-0961">Cell wall biogenesis/degradation</keyword>
<dbReference type="CDD" id="cd22268">
    <property type="entry name" value="DPBB_RlpA-like"/>
    <property type="match status" value="1"/>
</dbReference>
<keyword evidence="8" id="KW-1185">Reference proteome</keyword>
<gene>
    <name evidence="3" type="primary">rlpA</name>
    <name evidence="7" type="ORF">HPT29_002700</name>
</gene>
<dbReference type="Gene3D" id="2.40.40.10">
    <property type="entry name" value="RlpA-like domain"/>
    <property type="match status" value="1"/>
</dbReference>
<dbReference type="RefSeq" id="WP_173948140.1">
    <property type="nucleotide sequence ID" value="NZ_CP102845.1"/>
</dbReference>
<organism evidence="7 8">
    <name type="scientific">Microvirga terrae</name>
    <dbReference type="NCBI Taxonomy" id="2740529"/>
    <lineage>
        <taxon>Bacteria</taxon>
        <taxon>Pseudomonadati</taxon>
        <taxon>Pseudomonadota</taxon>
        <taxon>Alphaproteobacteria</taxon>
        <taxon>Hyphomicrobiales</taxon>
        <taxon>Methylobacteriaceae</taxon>
        <taxon>Microvirga</taxon>
    </lineage>
</organism>
<evidence type="ECO:0000313" key="7">
    <source>
        <dbReference type="EMBL" id="UVF20079.1"/>
    </source>
</evidence>
<keyword evidence="3" id="KW-0564">Palmitate</keyword>
<keyword evidence="3" id="KW-0472">Membrane</keyword>
<dbReference type="InterPro" id="IPR036908">
    <property type="entry name" value="RlpA-like_sf"/>
</dbReference>
<protein>
    <recommendedName>
        <fullName evidence="3">Endolytic peptidoglycan transglycosylase RlpA</fullName>
        <ecNumber evidence="3">4.2.2.-</ecNumber>
    </recommendedName>
</protein>
<dbReference type="Pfam" id="PF03330">
    <property type="entry name" value="DPBB_1"/>
    <property type="match status" value="1"/>
</dbReference>
<feature type="domain" description="RlpA-like protein double-psi beta-barrel" evidence="6">
    <location>
        <begin position="47"/>
        <end position="134"/>
    </location>
</feature>
<dbReference type="HAMAP" id="MF_02071">
    <property type="entry name" value="RlpA"/>
    <property type="match status" value="1"/>
</dbReference>
<dbReference type="PANTHER" id="PTHR34183:SF8">
    <property type="entry name" value="ENDOLYTIC PEPTIDOGLYCAN TRANSGLYCOSYLASE RLPA-RELATED"/>
    <property type="match status" value="1"/>
</dbReference>